<dbReference type="InterPro" id="IPR003615">
    <property type="entry name" value="HNH_nuc"/>
</dbReference>
<proteinExistence type="predicted"/>
<dbReference type="SMART" id="SM00507">
    <property type="entry name" value="HNHc"/>
    <property type="match status" value="1"/>
</dbReference>
<feature type="domain" description="HNH nuclease" evidence="2">
    <location>
        <begin position="167"/>
        <end position="247"/>
    </location>
</feature>
<keyword evidence="4" id="KW-1185">Reference proteome</keyword>
<comment type="caution">
    <text evidence="3">The sequence shown here is derived from an EMBL/GenBank/DDBJ whole genome shotgun (WGS) entry which is preliminary data.</text>
</comment>
<keyword evidence="3" id="KW-0255">Endonuclease</keyword>
<keyword evidence="3" id="KW-0378">Hydrolase</keyword>
<feature type="compositionally biased region" description="Pro residues" evidence="1">
    <location>
        <begin position="277"/>
        <end position="297"/>
    </location>
</feature>
<gene>
    <name evidence="3" type="ORF">N869_05615</name>
</gene>
<dbReference type="OrthoDB" id="5140334at2"/>
<feature type="compositionally biased region" description="Low complexity" evidence="1">
    <location>
        <begin position="208"/>
        <end position="228"/>
    </location>
</feature>
<dbReference type="GO" id="GO:0004519">
    <property type="term" value="F:endonuclease activity"/>
    <property type="evidence" value="ECO:0007669"/>
    <property type="project" value="UniProtKB-KW"/>
</dbReference>
<name>A0A0A0BL73_9CELL</name>
<feature type="region of interest" description="Disordered" evidence="1">
    <location>
        <begin position="197"/>
        <end position="231"/>
    </location>
</feature>
<dbReference type="Proteomes" id="UP000054314">
    <property type="component" value="Unassembled WGS sequence"/>
</dbReference>
<accession>A0A0A0BL73</accession>
<protein>
    <submittedName>
        <fullName evidence="3">HNH endonuclease</fullName>
    </submittedName>
</protein>
<dbReference type="Pfam" id="PF02720">
    <property type="entry name" value="DUF222"/>
    <property type="match status" value="1"/>
</dbReference>
<keyword evidence="3" id="KW-0540">Nuclease</keyword>
<evidence type="ECO:0000313" key="4">
    <source>
        <dbReference type="Proteomes" id="UP000054314"/>
    </source>
</evidence>
<dbReference type="AlphaFoldDB" id="A0A0A0BL73"/>
<dbReference type="CDD" id="cd00085">
    <property type="entry name" value="HNHc"/>
    <property type="match status" value="1"/>
</dbReference>
<dbReference type="InterPro" id="IPR003870">
    <property type="entry name" value="DUF222"/>
</dbReference>
<sequence length="297" mass="31437">AEAGLADDTARARREHARADRCVRMTPAPDAMAWLTAYLPAEDATTVMTALDGLAGRQGPEDDRTTDQRRADALSDVMRTVLDRGHGPDGTPVGLRQHRHPHISITMTPGTALGLTADPAQLDGYGPLPADVARRLAADGAWRGVLTDPVSGSVVARGTKAYRPGPALVALVADRDVTCTFPGCRVPAHRCDIDHVEPYRHPTGRPDPQQAGRSAGQSAGQPAGQPGANDRQTRADNLQALCRHHHRLKTHGGWDVAREPDGTTTWTAPTGHRYARPPEPALGAPPGPAPGPAPPPF</sequence>
<evidence type="ECO:0000259" key="2">
    <source>
        <dbReference type="SMART" id="SM00507"/>
    </source>
</evidence>
<organism evidence="3 4">
    <name type="scientific">Cellulomonas bogoriensis 69B4 = DSM 16987</name>
    <dbReference type="NCBI Taxonomy" id="1386082"/>
    <lineage>
        <taxon>Bacteria</taxon>
        <taxon>Bacillati</taxon>
        <taxon>Actinomycetota</taxon>
        <taxon>Actinomycetes</taxon>
        <taxon>Micrococcales</taxon>
        <taxon>Cellulomonadaceae</taxon>
        <taxon>Cellulomonas</taxon>
    </lineage>
</organism>
<feature type="non-terminal residue" evidence="3">
    <location>
        <position position="1"/>
    </location>
</feature>
<reference evidence="3 4" key="1">
    <citation type="submission" date="2013-08" db="EMBL/GenBank/DDBJ databases">
        <title>Genome sequencing of Cellulomonas bogoriensis 69B4.</title>
        <authorList>
            <person name="Chen F."/>
            <person name="Li Y."/>
            <person name="Wang G."/>
        </authorList>
    </citation>
    <scope>NUCLEOTIDE SEQUENCE [LARGE SCALE GENOMIC DNA]</scope>
    <source>
        <strain evidence="3 4">69B4</strain>
    </source>
</reference>
<feature type="region of interest" description="Disordered" evidence="1">
    <location>
        <begin position="253"/>
        <end position="297"/>
    </location>
</feature>
<evidence type="ECO:0000313" key="3">
    <source>
        <dbReference type="EMBL" id="KGM08442.1"/>
    </source>
</evidence>
<dbReference type="EMBL" id="AXCZ01000331">
    <property type="protein sequence ID" value="KGM08442.1"/>
    <property type="molecule type" value="Genomic_DNA"/>
</dbReference>
<dbReference type="RefSeq" id="WP_052105646.1">
    <property type="nucleotide sequence ID" value="NZ_AXCZ01000331.1"/>
</dbReference>
<evidence type="ECO:0000256" key="1">
    <source>
        <dbReference type="SAM" id="MobiDB-lite"/>
    </source>
</evidence>